<dbReference type="InterPro" id="IPR006056">
    <property type="entry name" value="RidA"/>
</dbReference>
<reference evidence="4" key="1">
    <citation type="journal article" date="2015" name="J. Biotechnol.">
        <title>Complete genome sequence of Haloferax gibbonsii strain ARA6, a potential producer of polyhydroxyalkanoates and halocins isolated from Araruama, Rio de Janeiro, Brasil.</title>
        <authorList>
            <person name="Pinto L.H."/>
            <person name="D'Alincourt Carvalho-Assef A.P."/>
            <person name="Vieira R.P."/>
            <person name="Clementino M.M."/>
            <person name="Albano R.M."/>
        </authorList>
    </citation>
    <scope>NUCLEOTIDE SEQUENCE [LARGE SCALE GENOMIC DNA]</scope>
    <source>
        <strain evidence="4">ARA6</strain>
        <plasmid evidence="4">Plasmid pHG1</plasmid>
    </source>
</reference>
<feature type="region of interest" description="Disordered" evidence="2">
    <location>
        <begin position="27"/>
        <end position="47"/>
    </location>
</feature>
<keyword evidence="3" id="KW-0614">Plasmid</keyword>
<comment type="similarity">
    <text evidence="1">Belongs to the RutC family.</text>
</comment>
<geneLocation type="plasmid" evidence="3 4">
    <name>pHG1</name>
</geneLocation>
<dbReference type="FunFam" id="3.30.1330.40:FF:000001">
    <property type="entry name" value="L-PSP family endoribonuclease"/>
    <property type="match status" value="1"/>
</dbReference>
<dbReference type="NCBIfam" id="TIGR00004">
    <property type="entry name" value="Rid family detoxifying hydrolase"/>
    <property type="match status" value="1"/>
</dbReference>
<accession>A0A0K1IYI4</accession>
<dbReference type="Proteomes" id="UP000066124">
    <property type="component" value="Plasmid pHG1"/>
</dbReference>
<dbReference type="GeneID" id="25247557"/>
<dbReference type="InterPro" id="IPR006175">
    <property type="entry name" value="YjgF/YER057c/UK114"/>
</dbReference>
<dbReference type="Gene3D" id="3.30.1330.40">
    <property type="entry name" value="RutC-like"/>
    <property type="match status" value="1"/>
</dbReference>
<dbReference type="CDD" id="cd00448">
    <property type="entry name" value="YjgF_YER057c_UK114_family"/>
    <property type="match status" value="1"/>
</dbReference>
<protein>
    <submittedName>
        <fullName evidence="3">DfrA</fullName>
    </submittedName>
</protein>
<evidence type="ECO:0000313" key="4">
    <source>
        <dbReference type="Proteomes" id="UP000066124"/>
    </source>
</evidence>
<gene>
    <name evidence="3" type="ORF">ABY42_16360</name>
</gene>
<dbReference type="GO" id="GO:0019239">
    <property type="term" value="F:deaminase activity"/>
    <property type="evidence" value="ECO:0007669"/>
    <property type="project" value="TreeGrafter"/>
</dbReference>
<dbReference type="PANTHER" id="PTHR11803">
    <property type="entry name" value="2-IMINOBUTANOATE/2-IMINOPROPANOATE DEAMINASE RIDA"/>
    <property type="match status" value="1"/>
</dbReference>
<evidence type="ECO:0000256" key="2">
    <source>
        <dbReference type="SAM" id="MobiDB-lite"/>
    </source>
</evidence>
<dbReference type="SUPFAM" id="SSF55298">
    <property type="entry name" value="YjgF-like"/>
    <property type="match status" value="1"/>
</dbReference>
<dbReference type="EMBL" id="CP011948">
    <property type="protein sequence ID" value="AKU09370.1"/>
    <property type="molecule type" value="Genomic_DNA"/>
</dbReference>
<dbReference type="PATRIC" id="fig|35746.4.peg.3546"/>
<evidence type="ECO:0000256" key="1">
    <source>
        <dbReference type="ARBA" id="ARBA00010552"/>
    </source>
</evidence>
<evidence type="ECO:0000313" key="3">
    <source>
        <dbReference type="EMBL" id="AKU09370.1"/>
    </source>
</evidence>
<dbReference type="AlphaFoldDB" id="A0A0K1IYI4"/>
<dbReference type="Pfam" id="PF01042">
    <property type="entry name" value="Ribonuc_L-PSP"/>
    <property type="match status" value="1"/>
</dbReference>
<dbReference type="RefSeq" id="WP_050460140.1">
    <property type="nucleotide sequence ID" value="NZ_CP011948.1"/>
</dbReference>
<name>A0A0K1IYI4_HALGI</name>
<sequence length="124" mass="13342">MKELTTADAPDSIGPYSQGIVSGDKLYVSGQGPVDPETGEVVDGTPAEQTKRTLENVEAILEAGGSSLADVVKATVFLKDMRYYDEVNEVYGEYMSAPYPARSAVEVVKLPVDIDVEIEVVAER</sequence>
<dbReference type="PANTHER" id="PTHR11803:SF39">
    <property type="entry name" value="2-IMINOBUTANOATE_2-IMINOPROPANOATE DEAMINASE"/>
    <property type="match status" value="1"/>
</dbReference>
<organism evidence="3 4">
    <name type="scientific">Haloferax gibbonsii</name>
    <dbReference type="NCBI Taxonomy" id="35746"/>
    <lineage>
        <taxon>Archaea</taxon>
        <taxon>Methanobacteriati</taxon>
        <taxon>Methanobacteriota</taxon>
        <taxon>Stenosarchaea group</taxon>
        <taxon>Halobacteria</taxon>
        <taxon>Halobacteriales</taxon>
        <taxon>Haloferacaceae</taxon>
        <taxon>Haloferax</taxon>
    </lineage>
</organism>
<dbReference type="InterPro" id="IPR035959">
    <property type="entry name" value="RutC-like_sf"/>
</dbReference>
<dbReference type="GO" id="GO:0005829">
    <property type="term" value="C:cytosol"/>
    <property type="evidence" value="ECO:0007669"/>
    <property type="project" value="TreeGrafter"/>
</dbReference>
<dbReference type="KEGG" id="hgi:ABY42_16360"/>
<proteinExistence type="inferred from homology"/>